<sequence>MASTNKEPRTILGLRTDLVWGLVGVLLFIVGDGVEQAWISPYLIERGMTMPQSATLISIYGIAVALGAWFSGVFAEAWGPRVTMLIGAGAWILGQVLFLLIALPTMSFAILIPTYCIRGFGYPLFCYSFLVWVTYKNPQKTLGAAVGWFYLAFTGGLYIVANSYASLMIPVIGHVGVLWSAIGWVVLGTMIVLFFVKGTLREKAPFKEQIKILLSGITIMKDNPRIGIGGVVRMINGISQFGLPVFYPVFLRQFGFSTEQWLGIWAVAFGVNILFNLIWGVVGDKIGWRRTIQIFGGFGCGCTMLLMAFAPAWFTGDFLMMSVVSGIYGAFLAGFCPISALVPSLEPTRKGATMSVLSLGAGLASFVGPAIVALSFVSIGAHGVLYIFSILYFISIPLTGFLREKTEENKEKLHEIGNV</sequence>
<keyword evidence="6 7" id="KW-0472">Membrane</keyword>
<feature type="transmembrane region" description="Helical" evidence="7">
    <location>
        <begin position="108"/>
        <end position="130"/>
    </location>
</feature>
<feature type="transmembrane region" description="Helical" evidence="7">
    <location>
        <begin position="294"/>
        <end position="314"/>
    </location>
</feature>
<feature type="transmembrane region" description="Helical" evidence="7">
    <location>
        <begin position="262"/>
        <end position="282"/>
    </location>
</feature>
<reference evidence="9" key="1">
    <citation type="submission" date="2019-11" db="EMBL/GenBank/DDBJ databases">
        <authorList>
            <person name="Feng L."/>
        </authorList>
    </citation>
    <scope>NUCLEOTIDE SEQUENCE</scope>
    <source>
        <strain evidence="9">EMassiliensisLFYP7</strain>
    </source>
</reference>
<evidence type="ECO:0000313" key="9">
    <source>
        <dbReference type="EMBL" id="VYU40292.1"/>
    </source>
</evidence>
<dbReference type="RefSeq" id="WP_156566208.1">
    <property type="nucleotide sequence ID" value="NZ_CACRTZ010000020.1"/>
</dbReference>
<feature type="transmembrane region" description="Helical" evidence="7">
    <location>
        <begin position="142"/>
        <end position="161"/>
    </location>
</feature>
<evidence type="ECO:0000256" key="1">
    <source>
        <dbReference type="ARBA" id="ARBA00004651"/>
    </source>
</evidence>
<feature type="transmembrane region" description="Helical" evidence="7">
    <location>
        <begin position="167"/>
        <end position="196"/>
    </location>
</feature>
<feature type="transmembrane region" description="Helical" evidence="7">
    <location>
        <begin position="320"/>
        <end position="342"/>
    </location>
</feature>
<dbReference type="GO" id="GO:0022857">
    <property type="term" value="F:transmembrane transporter activity"/>
    <property type="evidence" value="ECO:0007669"/>
    <property type="project" value="InterPro"/>
</dbReference>
<dbReference type="InterPro" id="IPR011701">
    <property type="entry name" value="MFS"/>
</dbReference>
<evidence type="ECO:0000256" key="5">
    <source>
        <dbReference type="ARBA" id="ARBA00022989"/>
    </source>
</evidence>
<dbReference type="GO" id="GO:0005886">
    <property type="term" value="C:plasma membrane"/>
    <property type="evidence" value="ECO:0007669"/>
    <property type="project" value="UniProtKB-SubCell"/>
</dbReference>
<feature type="transmembrane region" description="Helical" evidence="7">
    <location>
        <begin position="230"/>
        <end position="250"/>
    </location>
</feature>
<evidence type="ECO:0000259" key="8">
    <source>
        <dbReference type="PROSITE" id="PS50850"/>
    </source>
</evidence>
<dbReference type="Pfam" id="PF07690">
    <property type="entry name" value="MFS_1"/>
    <property type="match status" value="1"/>
</dbReference>
<feature type="transmembrane region" description="Helical" evidence="7">
    <location>
        <begin position="12"/>
        <end position="30"/>
    </location>
</feature>
<evidence type="ECO:0000256" key="6">
    <source>
        <dbReference type="ARBA" id="ARBA00023136"/>
    </source>
</evidence>
<dbReference type="InterPro" id="IPR020846">
    <property type="entry name" value="MFS_dom"/>
</dbReference>
<feature type="transmembrane region" description="Helical" evidence="7">
    <location>
        <begin position="354"/>
        <end position="377"/>
    </location>
</feature>
<accession>A0A6N3EHF5</accession>
<comment type="subcellular location">
    <subcellularLocation>
        <location evidence="1">Cell membrane</location>
        <topology evidence="1">Multi-pass membrane protein</topology>
    </subcellularLocation>
</comment>
<dbReference type="EMBL" id="CACRTZ010000020">
    <property type="protein sequence ID" value="VYU40292.1"/>
    <property type="molecule type" value="Genomic_DNA"/>
</dbReference>
<dbReference type="InterPro" id="IPR050171">
    <property type="entry name" value="MFS_Transporters"/>
</dbReference>
<dbReference type="PROSITE" id="PS50850">
    <property type="entry name" value="MFS"/>
    <property type="match status" value="1"/>
</dbReference>
<evidence type="ECO:0000256" key="4">
    <source>
        <dbReference type="ARBA" id="ARBA00022692"/>
    </source>
</evidence>
<feature type="domain" description="Major facilitator superfamily (MFS) profile" evidence="8">
    <location>
        <begin position="225"/>
        <end position="419"/>
    </location>
</feature>
<gene>
    <name evidence="9" type="primary">csbX_1</name>
    <name evidence="9" type="ORF">EMLFYP7_02238</name>
</gene>
<dbReference type="Gene3D" id="1.20.1250.20">
    <property type="entry name" value="MFS general substrate transporter like domains"/>
    <property type="match status" value="2"/>
</dbReference>
<evidence type="ECO:0000256" key="3">
    <source>
        <dbReference type="ARBA" id="ARBA00022475"/>
    </source>
</evidence>
<keyword evidence="4 7" id="KW-0812">Transmembrane</keyword>
<proteinExistence type="predicted"/>
<dbReference type="SUPFAM" id="SSF103473">
    <property type="entry name" value="MFS general substrate transporter"/>
    <property type="match status" value="1"/>
</dbReference>
<feature type="transmembrane region" description="Helical" evidence="7">
    <location>
        <begin position="50"/>
        <end position="70"/>
    </location>
</feature>
<keyword evidence="2" id="KW-0813">Transport</keyword>
<feature type="transmembrane region" description="Helical" evidence="7">
    <location>
        <begin position="383"/>
        <end position="402"/>
    </location>
</feature>
<feature type="transmembrane region" description="Helical" evidence="7">
    <location>
        <begin position="82"/>
        <end position="102"/>
    </location>
</feature>
<dbReference type="CDD" id="cd17337">
    <property type="entry name" value="MFS_CsbX"/>
    <property type="match status" value="1"/>
</dbReference>
<keyword evidence="3" id="KW-1003">Cell membrane</keyword>
<keyword evidence="5 7" id="KW-1133">Transmembrane helix</keyword>
<dbReference type="NCBIfam" id="TIGR00897">
    <property type="entry name" value="2A0118"/>
    <property type="match status" value="1"/>
</dbReference>
<dbReference type="AlphaFoldDB" id="A0A6N3EHF5"/>
<dbReference type="PANTHER" id="PTHR23517">
    <property type="entry name" value="RESISTANCE PROTEIN MDTM, PUTATIVE-RELATED-RELATED"/>
    <property type="match status" value="1"/>
</dbReference>
<organism evidence="9">
    <name type="scientific">Phytobacter massiliensis</name>
    <dbReference type="NCBI Taxonomy" id="1485952"/>
    <lineage>
        <taxon>Bacteria</taxon>
        <taxon>Pseudomonadati</taxon>
        <taxon>Pseudomonadota</taxon>
        <taxon>Gammaproteobacteria</taxon>
        <taxon>Enterobacterales</taxon>
        <taxon>Enterobacteriaceae</taxon>
        <taxon>Phytobacter</taxon>
    </lineage>
</organism>
<dbReference type="InterPro" id="IPR004748">
    <property type="entry name" value="Polyol_permease-like"/>
</dbReference>
<evidence type="ECO:0000256" key="2">
    <source>
        <dbReference type="ARBA" id="ARBA00022448"/>
    </source>
</evidence>
<name>A0A6N3EHF5_9ENTR</name>
<protein>
    <submittedName>
        <fullName evidence="9">Alpha-ketoglutarate permease</fullName>
    </submittedName>
</protein>
<evidence type="ECO:0000256" key="7">
    <source>
        <dbReference type="SAM" id="Phobius"/>
    </source>
</evidence>
<dbReference type="InterPro" id="IPR036259">
    <property type="entry name" value="MFS_trans_sf"/>
</dbReference>